<comment type="cofactor">
    <cofactor evidence="1">
        <name>Mg(2+)</name>
        <dbReference type="ChEBI" id="CHEBI:18420"/>
    </cofactor>
</comment>
<dbReference type="InterPro" id="IPR002646">
    <property type="entry name" value="PolA_pol_head_dom"/>
</dbReference>
<name>A0A9X4QW38_9BACL</name>
<dbReference type="InterPro" id="IPR032828">
    <property type="entry name" value="PolyA_RNA-bd"/>
</dbReference>
<dbReference type="Gene3D" id="1.10.246.80">
    <property type="match status" value="1"/>
</dbReference>
<dbReference type="RefSeq" id="WP_277536813.1">
    <property type="nucleotide sequence ID" value="NZ_JAPDIA010000008.1"/>
</dbReference>
<dbReference type="SUPFAM" id="SSF81301">
    <property type="entry name" value="Nucleotidyltransferase"/>
    <property type="match status" value="1"/>
</dbReference>
<feature type="domain" description="CCA-adding enzyme C-terminal" evidence="12">
    <location>
        <begin position="193"/>
        <end position="346"/>
    </location>
</feature>
<evidence type="ECO:0000313" key="13">
    <source>
        <dbReference type="EMBL" id="MDG0813073.1"/>
    </source>
</evidence>
<gene>
    <name evidence="13" type="ORF">OMP40_30020</name>
</gene>
<keyword evidence="7" id="KW-0460">Magnesium</keyword>
<keyword evidence="3" id="KW-0819">tRNA processing</keyword>
<comment type="similarity">
    <text evidence="9">Belongs to the tRNA nucleotidyltransferase/poly(A) polymerase family.</text>
</comment>
<dbReference type="InterPro" id="IPR032810">
    <property type="entry name" value="CCA-adding_enz_C"/>
</dbReference>
<feature type="domain" description="Poly A polymerase head" evidence="10">
    <location>
        <begin position="1"/>
        <end position="63"/>
    </location>
</feature>
<evidence type="ECO:0000256" key="2">
    <source>
        <dbReference type="ARBA" id="ARBA00022679"/>
    </source>
</evidence>
<evidence type="ECO:0000259" key="11">
    <source>
        <dbReference type="Pfam" id="PF12627"/>
    </source>
</evidence>
<dbReference type="InterPro" id="IPR043519">
    <property type="entry name" value="NT_sf"/>
</dbReference>
<accession>A0A9X4QW38</accession>
<dbReference type="InterPro" id="IPR050264">
    <property type="entry name" value="Bact_CCA-adding_enz_type3_sf"/>
</dbReference>
<sequence>MTTFRQEAGYSDGRRPDDVFFVRDVREDLARRDFTINAMAAGADGKIVDPFGGMDDLQARRLRAVGEPARRFDEDALRIVRCVRFAARYGLAIDAPTWAGVLACRDKLRLVAMERIGAELDKMMAAGDPGRAFGLLLAASLPERFKLPLPEGWLAQLRRIEASSAGAGETTTRTASSSRSGLSRYLPETADADLRWAALILAGAAAPEEAEAVMKRLHFAGKRIRRISDIVRLHLSIAALTDPADWRGGWTIGVLDRGLEAAADWRTLFGAQALRAAFDVPAELHAAAAGWTADMPAVRIADLAIRGDELASAADNPPGPWIAIALRRLLEQVALGELDNDKETLKSAFLNAHRKRLK</sequence>
<dbReference type="GO" id="GO:0008033">
    <property type="term" value="P:tRNA processing"/>
    <property type="evidence" value="ECO:0007669"/>
    <property type="project" value="UniProtKB-KW"/>
</dbReference>
<evidence type="ECO:0000259" key="10">
    <source>
        <dbReference type="Pfam" id="PF01743"/>
    </source>
</evidence>
<evidence type="ECO:0000256" key="7">
    <source>
        <dbReference type="ARBA" id="ARBA00022842"/>
    </source>
</evidence>
<keyword evidence="6" id="KW-0547">Nucleotide-binding</keyword>
<reference evidence="13" key="1">
    <citation type="submission" date="2022-10" db="EMBL/GenBank/DDBJ databases">
        <title>Comparative genomic analysis of Cohnella hashimotonis sp. nov., isolated from the International Space Station.</title>
        <authorList>
            <person name="Simpson A."/>
            <person name="Venkateswaran K."/>
        </authorList>
    </citation>
    <scope>NUCLEOTIDE SEQUENCE</scope>
    <source>
        <strain evidence="13">DSM 28161</strain>
    </source>
</reference>
<dbReference type="Pfam" id="PF12627">
    <property type="entry name" value="PolyA_pol_RNAbd"/>
    <property type="match status" value="1"/>
</dbReference>
<dbReference type="EMBL" id="JAPDIA010000008">
    <property type="protein sequence ID" value="MDG0813073.1"/>
    <property type="molecule type" value="Genomic_DNA"/>
</dbReference>
<keyword evidence="4" id="KW-0548">Nucleotidyltransferase</keyword>
<dbReference type="GO" id="GO:0016779">
    <property type="term" value="F:nucleotidyltransferase activity"/>
    <property type="evidence" value="ECO:0007669"/>
    <property type="project" value="UniProtKB-KW"/>
</dbReference>
<comment type="caution">
    <text evidence="13">The sequence shown here is derived from an EMBL/GenBank/DDBJ whole genome shotgun (WGS) entry which is preliminary data.</text>
</comment>
<evidence type="ECO:0008006" key="15">
    <source>
        <dbReference type="Google" id="ProtNLM"/>
    </source>
</evidence>
<keyword evidence="14" id="KW-1185">Reference proteome</keyword>
<dbReference type="Pfam" id="PF01743">
    <property type="entry name" value="PolyA_pol"/>
    <property type="match status" value="1"/>
</dbReference>
<evidence type="ECO:0000256" key="9">
    <source>
        <dbReference type="RuleBase" id="RU003953"/>
    </source>
</evidence>
<evidence type="ECO:0000256" key="1">
    <source>
        <dbReference type="ARBA" id="ARBA00001946"/>
    </source>
</evidence>
<evidence type="ECO:0000313" key="14">
    <source>
        <dbReference type="Proteomes" id="UP001153404"/>
    </source>
</evidence>
<dbReference type="PANTHER" id="PTHR46173:SF1">
    <property type="entry name" value="CCA TRNA NUCLEOTIDYLTRANSFERASE 1, MITOCHONDRIAL"/>
    <property type="match status" value="1"/>
</dbReference>
<feature type="domain" description="tRNA nucleotidyltransferase/poly(A) polymerase RNA and SrmB- binding" evidence="11">
    <location>
        <begin position="90"/>
        <end position="141"/>
    </location>
</feature>
<evidence type="ECO:0000256" key="6">
    <source>
        <dbReference type="ARBA" id="ARBA00022741"/>
    </source>
</evidence>
<keyword evidence="8 9" id="KW-0694">RNA-binding</keyword>
<dbReference type="GO" id="GO:0046872">
    <property type="term" value="F:metal ion binding"/>
    <property type="evidence" value="ECO:0007669"/>
    <property type="project" value="UniProtKB-KW"/>
</dbReference>
<evidence type="ECO:0000259" key="12">
    <source>
        <dbReference type="Pfam" id="PF13735"/>
    </source>
</evidence>
<dbReference type="Pfam" id="PF13735">
    <property type="entry name" value="tRNA_NucTran2_2"/>
    <property type="match status" value="1"/>
</dbReference>
<dbReference type="AlphaFoldDB" id="A0A9X4QW38"/>
<keyword evidence="2 9" id="KW-0808">Transferase</keyword>
<dbReference type="GO" id="GO:0000049">
    <property type="term" value="F:tRNA binding"/>
    <property type="evidence" value="ECO:0007669"/>
    <property type="project" value="TreeGrafter"/>
</dbReference>
<keyword evidence="5" id="KW-0479">Metal-binding</keyword>
<evidence type="ECO:0000256" key="4">
    <source>
        <dbReference type="ARBA" id="ARBA00022695"/>
    </source>
</evidence>
<protein>
    <recommendedName>
        <fullName evidence="15">CCA tRNA nucleotidyltransferase</fullName>
    </recommendedName>
</protein>
<proteinExistence type="inferred from homology"/>
<dbReference type="Proteomes" id="UP001153404">
    <property type="component" value="Unassembled WGS sequence"/>
</dbReference>
<dbReference type="SUPFAM" id="SSF81891">
    <property type="entry name" value="Poly A polymerase C-terminal region-like"/>
    <property type="match status" value="1"/>
</dbReference>
<evidence type="ECO:0000256" key="3">
    <source>
        <dbReference type="ARBA" id="ARBA00022694"/>
    </source>
</evidence>
<dbReference type="Gene3D" id="1.10.3090.10">
    <property type="entry name" value="cca-adding enzyme, domain 2"/>
    <property type="match status" value="1"/>
</dbReference>
<dbReference type="GO" id="GO:0000166">
    <property type="term" value="F:nucleotide binding"/>
    <property type="evidence" value="ECO:0007669"/>
    <property type="project" value="UniProtKB-KW"/>
</dbReference>
<dbReference type="PANTHER" id="PTHR46173">
    <property type="entry name" value="CCA TRNA NUCLEOTIDYLTRANSFERASE 1, MITOCHONDRIAL"/>
    <property type="match status" value="1"/>
</dbReference>
<dbReference type="Gene3D" id="3.30.460.10">
    <property type="entry name" value="Beta Polymerase, domain 2"/>
    <property type="match status" value="1"/>
</dbReference>
<evidence type="ECO:0000256" key="8">
    <source>
        <dbReference type="ARBA" id="ARBA00022884"/>
    </source>
</evidence>
<evidence type="ECO:0000256" key="5">
    <source>
        <dbReference type="ARBA" id="ARBA00022723"/>
    </source>
</evidence>
<organism evidence="13 14">
    <name type="scientific">Cohnella rhizosphaerae</name>
    <dbReference type="NCBI Taxonomy" id="1457232"/>
    <lineage>
        <taxon>Bacteria</taxon>
        <taxon>Bacillati</taxon>
        <taxon>Bacillota</taxon>
        <taxon>Bacilli</taxon>
        <taxon>Bacillales</taxon>
        <taxon>Paenibacillaceae</taxon>
        <taxon>Cohnella</taxon>
    </lineage>
</organism>